<sequence>MEVACGGGGVRWWSGSGVAARWEKAV</sequence>
<dbReference type="EMBL" id="LXQA011268978">
    <property type="protein sequence ID" value="MCI91325.1"/>
    <property type="molecule type" value="Genomic_DNA"/>
</dbReference>
<dbReference type="Proteomes" id="UP000265520">
    <property type="component" value="Unassembled WGS sequence"/>
</dbReference>
<comment type="caution">
    <text evidence="1">The sequence shown here is derived from an EMBL/GenBank/DDBJ whole genome shotgun (WGS) entry which is preliminary data.</text>
</comment>
<evidence type="ECO:0000313" key="2">
    <source>
        <dbReference type="Proteomes" id="UP000265520"/>
    </source>
</evidence>
<proteinExistence type="predicted"/>
<dbReference type="AlphaFoldDB" id="A0A392VXB5"/>
<accession>A0A392VXB5</accession>
<reference evidence="1 2" key="1">
    <citation type="journal article" date="2018" name="Front. Plant Sci.">
        <title>Red Clover (Trifolium pratense) and Zigzag Clover (T. medium) - A Picture of Genomic Similarities and Differences.</title>
        <authorList>
            <person name="Dluhosova J."/>
            <person name="Istvanek J."/>
            <person name="Nedelnik J."/>
            <person name="Repkova J."/>
        </authorList>
    </citation>
    <scope>NUCLEOTIDE SEQUENCE [LARGE SCALE GENOMIC DNA]</scope>
    <source>
        <strain evidence="2">cv. 10/8</strain>
        <tissue evidence="1">Leaf</tissue>
    </source>
</reference>
<keyword evidence="2" id="KW-1185">Reference proteome</keyword>
<evidence type="ECO:0000313" key="1">
    <source>
        <dbReference type="EMBL" id="MCI91325.1"/>
    </source>
</evidence>
<protein>
    <submittedName>
        <fullName evidence="1">Uncharacterized protein</fullName>
    </submittedName>
</protein>
<name>A0A392VXB5_9FABA</name>
<feature type="non-terminal residue" evidence="1">
    <location>
        <position position="26"/>
    </location>
</feature>
<organism evidence="1 2">
    <name type="scientific">Trifolium medium</name>
    <dbReference type="NCBI Taxonomy" id="97028"/>
    <lineage>
        <taxon>Eukaryota</taxon>
        <taxon>Viridiplantae</taxon>
        <taxon>Streptophyta</taxon>
        <taxon>Embryophyta</taxon>
        <taxon>Tracheophyta</taxon>
        <taxon>Spermatophyta</taxon>
        <taxon>Magnoliopsida</taxon>
        <taxon>eudicotyledons</taxon>
        <taxon>Gunneridae</taxon>
        <taxon>Pentapetalae</taxon>
        <taxon>rosids</taxon>
        <taxon>fabids</taxon>
        <taxon>Fabales</taxon>
        <taxon>Fabaceae</taxon>
        <taxon>Papilionoideae</taxon>
        <taxon>50 kb inversion clade</taxon>
        <taxon>NPAAA clade</taxon>
        <taxon>Hologalegina</taxon>
        <taxon>IRL clade</taxon>
        <taxon>Trifolieae</taxon>
        <taxon>Trifolium</taxon>
    </lineage>
</organism>